<dbReference type="InterPro" id="IPR017871">
    <property type="entry name" value="ABC_transporter-like_CS"/>
</dbReference>
<evidence type="ECO:0000256" key="2">
    <source>
        <dbReference type="ARBA" id="ARBA00022448"/>
    </source>
</evidence>
<keyword evidence="3" id="KW-1003">Cell membrane</keyword>
<accession>A0A2L0F0S5</accession>
<dbReference type="Pfam" id="PF00005">
    <property type="entry name" value="ABC_tran"/>
    <property type="match status" value="2"/>
</dbReference>
<evidence type="ECO:0000313" key="12">
    <source>
        <dbReference type="Proteomes" id="UP000238348"/>
    </source>
</evidence>
<evidence type="ECO:0000256" key="9">
    <source>
        <dbReference type="ARBA" id="ARBA00023136"/>
    </source>
</evidence>
<dbReference type="FunFam" id="3.40.50.300:FF:000127">
    <property type="entry name" value="Ribose import ATP-binding protein RbsA"/>
    <property type="match status" value="1"/>
</dbReference>
<dbReference type="GO" id="GO:0016887">
    <property type="term" value="F:ATP hydrolysis activity"/>
    <property type="evidence" value="ECO:0007669"/>
    <property type="project" value="InterPro"/>
</dbReference>
<dbReference type="RefSeq" id="WP_104983593.1">
    <property type="nucleotide sequence ID" value="NZ_CP012673.1"/>
</dbReference>
<dbReference type="InterPro" id="IPR003439">
    <property type="entry name" value="ABC_transporter-like_ATP-bd"/>
</dbReference>
<evidence type="ECO:0000313" key="11">
    <source>
        <dbReference type="EMBL" id="AUX45172.1"/>
    </source>
</evidence>
<reference evidence="11 12" key="1">
    <citation type="submission" date="2015-09" db="EMBL/GenBank/DDBJ databases">
        <title>Sorangium comparison.</title>
        <authorList>
            <person name="Zaburannyi N."/>
            <person name="Bunk B."/>
            <person name="Overmann J."/>
            <person name="Mueller R."/>
        </authorList>
    </citation>
    <scope>NUCLEOTIDE SEQUENCE [LARGE SCALE GENOMIC DNA]</scope>
    <source>
        <strain evidence="11 12">So ce26</strain>
    </source>
</reference>
<keyword evidence="6" id="KW-0547">Nucleotide-binding</keyword>
<evidence type="ECO:0000256" key="7">
    <source>
        <dbReference type="ARBA" id="ARBA00022840"/>
    </source>
</evidence>
<dbReference type="OrthoDB" id="9809450at2"/>
<dbReference type="PANTHER" id="PTHR43790:SF9">
    <property type="entry name" value="GALACTOFURANOSE TRANSPORTER ATP-BINDING PROTEIN YTFR"/>
    <property type="match status" value="1"/>
</dbReference>
<keyword evidence="4" id="KW-0762">Sugar transport</keyword>
<organism evidence="11 12">
    <name type="scientific">Sorangium cellulosum</name>
    <name type="common">Polyangium cellulosum</name>
    <dbReference type="NCBI Taxonomy" id="56"/>
    <lineage>
        <taxon>Bacteria</taxon>
        <taxon>Pseudomonadati</taxon>
        <taxon>Myxococcota</taxon>
        <taxon>Polyangia</taxon>
        <taxon>Polyangiales</taxon>
        <taxon>Polyangiaceae</taxon>
        <taxon>Sorangium</taxon>
    </lineage>
</organism>
<evidence type="ECO:0000256" key="1">
    <source>
        <dbReference type="ARBA" id="ARBA00004202"/>
    </source>
</evidence>
<keyword evidence="8" id="KW-1278">Translocase</keyword>
<dbReference type="PROSITE" id="PS00211">
    <property type="entry name" value="ABC_TRANSPORTER_1"/>
    <property type="match status" value="1"/>
</dbReference>
<dbReference type="AlphaFoldDB" id="A0A2L0F0S5"/>
<evidence type="ECO:0000256" key="6">
    <source>
        <dbReference type="ARBA" id="ARBA00022741"/>
    </source>
</evidence>
<dbReference type="GO" id="GO:0005524">
    <property type="term" value="F:ATP binding"/>
    <property type="evidence" value="ECO:0007669"/>
    <property type="project" value="UniProtKB-KW"/>
</dbReference>
<feature type="domain" description="ABC transporter" evidence="10">
    <location>
        <begin position="11"/>
        <end position="246"/>
    </location>
</feature>
<dbReference type="SMART" id="SM00382">
    <property type="entry name" value="AAA"/>
    <property type="match status" value="2"/>
</dbReference>
<keyword evidence="9" id="KW-0472">Membrane</keyword>
<keyword evidence="5" id="KW-0677">Repeat</keyword>
<dbReference type="SUPFAM" id="SSF52540">
    <property type="entry name" value="P-loop containing nucleoside triphosphate hydrolases"/>
    <property type="match status" value="2"/>
</dbReference>
<evidence type="ECO:0000256" key="8">
    <source>
        <dbReference type="ARBA" id="ARBA00022967"/>
    </source>
</evidence>
<evidence type="ECO:0000259" key="10">
    <source>
        <dbReference type="PROSITE" id="PS50893"/>
    </source>
</evidence>
<dbReference type="CDD" id="cd03215">
    <property type="entry name" value="ABC_Carb_Monos_II"/>
    <property type="match status" value="1"/>
</dbReference>
<keyword evidence="2" id="KW-0813">Transport</keyword>
<dbReference type="PANTHER" id="PTHR43790">
    <property type="entry name" value="CARBOHYDRATE TRANSPORT ATP-BINDING PROTEIN MG119-RELATED"/>
    <property type="match status" value="1"/>
</dbReference>
<protein>
    <submittedName>
        <fullName evidence="11">D-ribose transporter ATP-binding protein</fullName>
    </submittedName>
</protein>
<dbReference type="Proteomes" id="UP000238348">
    <property type="component" value="Chromosome"/>
</dbReference>
<dbReference type="InterPro" id="IPR027417">
    <property type="entry name" value="P-loop_NTPase"/>
</dbReference>
<dbReference type="Gene3D" id="3.40.50.300">
    <property type="entry name" value="P-loop containing nucleotide triphosphate hydrolases"/>
    <property type="match status" value="2"/>
</dbReference>
<evidence type="ECO:0000256" key="4">
    <source>
        <dbReference type="ARBA" id="ARBA00022597"/>
    </source>
</evidence>
<evidence type="ECO:0000256" key="5">
    <source>
        <dbReference type="ARBA" id="ARBA00022737"/>
    </source>
</evidence>
<dbReference type="InterPro" id="IPR003593">
    <property type="entry name" value="AAA+_ATPase"/>
</dbReference>
<dbReference type="EMBL" id="CP012673">
    <property type="protein sequence ID" value="AUX45172.1"/>
    <property type="molecule type" value="Genomic_DNA"/>
</dbReference>
<sequence length="509" mass="54743">MDSNAVPVPVLEMTRISKRFPGVQALLSVDFRLLPGEVHALMGQNGAGKSTLVKVLTGVHPADEGHILLEGREIRPTSPLEAQKLGISAVFQEVNLCPNLSVAENICLGREGSSPFALRWGEMRRRAAAALADLNVHIDVAAPLSDFSLAVQQIVAIARSLTASAKVLILDEPTSSLAEDEVRRLFSVIRRLKAQGMAILFISHFLDQLFEISDRITVLRNGQLVGEYPIAALSRMQLITHMVGREVADEGPTRAGRARAERPAGGGAPLLRARGLGKKGSVRDIDLEVMTGEELGIAGLLGAGKTETARLLFGVDEADEGTIEIDGAPARIGSPLDAIAHGLGFCPEDRKTEGILGDLSLRENIVVALQAKRGIFRNLSRARQDHIARSYIQRLGIVAADAEVPIGKLSGGNQQKALLARWLATNPRMLLLDEPTRGIDVAAKGEIMGQVMDLCDRGMAVVFVSSEMAEALRYADRLVVLRDRRKVAELAAGEVDEQAVYRIIAGGYA</sequence>
<gene>
    <name evidence="11" type="ORF">SOCE26_066530</name>
</gene>
<proteinExistence type="predicted"/>
<dbReference type="CDD" id="cd03216">
    <property type="entry name" value="ABC_Carb_Monos_I"/>
    <property type="match status" value="1"/>
</dbReference>
<feature type="domain" description="ABC transporter" evidence="10">
    <location>
        <begin position="265"/>
        <end position="508"/>
    </location>
</feature>
<comment type="subcellular location">
    <subcellularLocation>
        <location evidence="1">Cell membrane</location>
        <topology evidence="1">Peripheral membrane protein</topology>
    </subcellularLocation>
</comment>
<evidence type="ECO:0000256" key="3">
    <source>
        <dbReference type="ARBA" id="ARBA00022475"/>
    </source>
</evidence>
<name>A0A2L0F0S5_SORCE</name>
<keyword evidence="7 11" id="KW-0067">ATP-binding</keyword>
<dbReference type="GO" id="GO:0005886">
    <property type="term" value="C:plasma membrane"/>
    <property type="evidence" value="ECO:0007669"/>
    <property type="project" value="UniProtKB-SubCell"/>
</dbReference>
<dbReference type="PROSITE" id="PS50893">
    <property type="entry name" value="ABC_TRANSPORTER_2"/>
    <property type="match status" value="2"/>
</dbReference>
<dbReference type="InterPro" id="IPR050107">
    <property type="entry name" value="ABC_carbohydrate_import_ATPase"/>
</dbReference>